<dbReference type="Gene3D" id="1.10.940.10">
    <property type="entry name" value="NusB-like"/>
    <property type="match status" value="1"/>
</dbReference>
<feature type="domain" description="NusB/RsmB/TIM44" evidence="2">
    <location>
        <begin position="21"/>
        <end position="138"/>
    </location>
</feature>
<sequence>MEDKKNIQNRSNFLLKKYHFRKNVINYIYQAELFGTNLNTAEIVNNKLNKVSESEIKTLEIIENKYKTIENIAKKFLLETWDWERISPLIRAILIFGIYELTYNNPKVVINEMINITKILSPKDDYKFVNKILDKISKQIINK</sequence>
<evidence type="ECO:0000313" key="4">
    <source>
        <dbReference type="Proteomes" id="UP000247715"/>
    </source>
</evidence>
<dbReference type="InterPro" id="IPR006027">
    <property type="entry name" value="NusB_RsmB_TIM44"/>
</dbReference>
<dbReference type="Proteomes" id="UP000247715">
    <property type="component" value="Unassembled WGS sequence"/>
</dbReference>
<evidence type="ECO:0000259" key="2">
    <source>
        <dbReference type="Pfam" id="PF01029"/>
    </source>
</evidence>
<dbReference type="AlphaFoldDB" id="A0A318U9Z9"/>
<gene>
    <name evidence="3" type="ORF">BCF88_10120</name>
</gene>
<keyword evidence="1" id="KW-0694">RNA-binding</keyword>
<reference evidence="3 4" key="1">
    <citation type="submission" date="2018-06" db="EMBL/GenBank/DDBJ databases">
        <title>Genomic Encyclopedia of Archaeal and Bacterial Type Strains, Phase II (KMG-II): from individual species to whole genera.</title>
        <authorList>
            <person name="Goeker M."/>
        </authorList>
    </citation>
    <scope>NUCLEOTIDE SEQUENCE [LARGE SCALE GENOMIC DNA]</scope>
    <source>
        <strain evidence="3 4">ATCC 29103</strain>
    </source>
</reference>
<dbReference type="SUPFAM" id="SSF48013">
    <property type="entry name" value="NusB-like"/>
    <property type="match status" value="1"/>
</dbReference>
<dbReference type="InterPro" id="IPR035926">
    <property type="entry name" value="NusB-like_sf"/>
</dbReference>
<evidence type="ECO:0000313" key="3">
    <source>
        <dbReference type="EMBL" id="PYF43702.1"/>
    </source>
</evidence>
<accession>A0A318U9Z9</accession>
<dbReference type="GO" id="GO:0006355">
    <property type="term" value="P:regulation of DNA-templated transcription"/>
    <property type="evidence" value="ECO:0007669"/>
    <property type="project" value="InterPro"/>
</dbReference>
<dbReference type="EMBL" id="QKLP01000001">
    <property type="protein sequence ID" value="PYF43702.1"/>
    <property type="molecule type" value="Genomic_DNA"/>
</dbReference>
<dbReference type="GO" id="GO:0003723">
    <property type="term" value="F:RNA binding"/>
    <property type="evidence" value="ECO:0007669"/>
    <property type="project" value="UniProtKB-KW"/>
</dbReference>
<organism evidence="3 4">
    <name type="scientific">Metamycoplasma alkalescens</name>
    <dbReference type="NCBI Taxonomy" id="45363"/>
    <lineage>
        <taxon>Bacteria</taxon>
        <taxon>Bacillati</taxon>
        <taxon>Mycoplasmatota</taxon>
        <taxon>Mycoplasmoidales</taxon>
        <taxon>Metamycoplasmataceae</taxon>
        <taxon>Metamycoplasma</taxon>
    </lineage>
</organism>
<protein>
    <submittedName>
        <fullName evidence="3">N utilization substance protein B</fullName>
    </submittedName>
</protein>
<dbReference type="RefSeq" id="WP_002881783.1">
    <property type="nucleotide sequence ID" value="NZ_CP190015.1"/>
</dbReference>
<evidence type="ECO:0000256" key="1">
    <source>
        <dbReference type="ARBA" id="ARBA00022884"/>
    </source>
</evidence>
<name>A0A318U9Z9_9BACT</name>
<proteinExistence type="predicted"/>
<dbReference type="Pfam" id="PF01029">
    <property type="entry name" value="NusB"/>
    <property type="match status" value="1"/>
</dbReference>
<comment type="caution">
    <text evidence="3">The sequence shown here is derived from an EMBL/GenBank/DDBJ whole genome shotgun (WGS) entry which is preliminary data.</text>
</comment>